<keyword evidence="2" id="KW-1185">Reference proteome</keyword>
<dbReference type="EMBL" id="CAVMJV010000076">
    <property type="protein sequence ID" value="CAK5089242.1"/>
    <property type="molecule type" value="Genomic_DNA"/>
</dbReference>
<gene>
    <name evidence="1" type="ORF">MENTE1834_LOCUS36944</name>
</gene>
<sequence length="56" mass="6486">MFYCIFLCNNSFLNPPVGLFSVMFMSVIFIFLIKSVQIGSEIFFIFQKSTQKSNAF</sequence>
<proteinExistence type="predicted"/>
<evidence type="ECO:0000313" key="2">
    <source>
        <dbReference type="Proteomes" id="UP001497535"/>
    </source>
</evidence>
<accession>A0ACB1AFC1</accession>
<reference evidence="1" key="1">
    <citation type="submission" date="2023-11" db="EMBL/GenBank/DDBJ databases">
        <authorList>
            <person name="Poullet M."/>
        </authorList>
    </citation>
    <scope>NUCLEOTIDE SEQUENCE</scope>
    <source>
        <strain evidence="1">E1834</strain>
    </source>
</reference>
<organism evidence="1 2">
    <name type="scientific">Meloidogyne enterolobii</name>
    <name type="common">Root-knot nematode worm</name>
    <name type="synonym">Meloidogyne mayaguensis</name>
    <dbReference type="NCBI Taxonomy" id="390850"/>
    <lineage>
        <taxon>Eukaryota</taxon>
        <taxon>Metazoa</taxon>
        <taxon>Ecdysozoa</taxon>
        <taxon>Nematoda</taxon>
        <taxon>Chromadorea</taxon>
        <taxon>Rhabditida</taxon>
        <taxon>Tylenchina</taxon>
        <taxon>Tylenchomorpha</taxon>
        <taxon>Tylenchoidea</taxon>
        <taxon>Meloidogynidae</taxon>
        <taxon>Meloidogyninae</taxon>
        <taxon>Meloidogyne</taxon>
    </lineage>
</organism>
<protein>
    <submittedName>
        <fullName evidence="1">Uncharacterized protein</fullName>
    </submittedName>
</protein>
<dbReference type="Proteomes" id="UP001497535">
    <property type="component" value="Unassembled WGS sequence"/>
</dbReference>
<evidence type="ECO:0000313" key="1">
    <source>
        <dbReference type="EMBL" id="CAK5089242.1"/>
    </source>
</evidence>
<name>A0ACB1AFC1_MELEN</name>
<comment type="caution">
    <text evidence="1">The sequence shown here is derived from an EMBL/GenBank/DDBJ whole genome shotgun (WGS) entry which is preliminary data.</text>
</comment>